<accession>A0AAU7V8Z7</accession>
<sequence length="194" mass="21193">MVFAVGVRALMLELAILGELHEPKHGYELRQSLSAALGPLRRLSFGSLYPALHRLSDQGLIKVVGDGGSSRTSRRQVIYQITAGGREYLTRHLADASVDDDALGLTMRLMSKASAGTRLALLKARRAQVLARREAARVASRSTDSWVRARAELDAQQNEAELTWLDRLIASVGADLTPKTYRSGETHGSSEPPF</sequence>
<organism evidence="2">
    <name type="scientific">Scrofimicrobium appendicitidis</name>
    <dbReference type="NCBI Taxonomy" id="3079930"/>
    <lineage>
        <taxon>Bacteria</taxon>
        <taxon>Bacillati</taxon>
        <taxon>Actinomycetota</taxon>
        <taxon>Actinomycetes</taxon>
        <taxon>Actinomycetales</taxon>
        <taxon>Actinomycetaceae</taxon>
        <taxon>Scrofimicrobium</taxon>
    </lineage>
</organism>
<dbReference type="PANTHER" id="PTHR33169:SF26">
    <property type="entry name" value="CONSERVED PROTEIN"/>
    <property type="match status" value="1"/>
</dbReference>
<protein>
    <submittedName>
        <fullName evidence="2">PadR family transcriptional regulator</fullName>
    </submittedName>
</protein>
<dbReference type="InterPro" id="IPR005149">
    <property type="entry name" value="Tscrpt_reg_PadR_N"/>
</dbReference>
<dbReference type="Pfam" id="PF03551">
    <property type="entry name" value="PadR"/>
    <property type="match status" value="1"/>
</dbReference>
<dbReference type="EMBL" id="CP138335">
    <property type="protein sequence ID" value="XBW08768.1"/>
    <property type="molecule type" value="Genomic_DNA"/>
</dbReference>
<feature type="domain" description="Transcription regulator PadR N-terminal" evidence="1">
    <location>
        <begin position="14"/>
        <end position="90"/>
    </location>
</feature>
<evidence type="ECO:0000259" key="1">
    <source>
        <dbReference type="Pfam" id="PF03551"/>
    </source>
</evidence>
<evidence type="ECO:0000313" key="2">
    <source>
        <dbReference type="EMBL" id="XBW08768.1"/>
    </source>
</evidence>
<dbReference type="KEGG" id="sapp:SAC06_04215"/>
<dbReference type="AlphaFoldDB" id="A0AAU7V8Z7"/>
<name>A0AAU7V8Z7_9ACTO</name>
<dbReference type="InterPro" id="IPR036388">
    <property type="entry name" value="WH-like_DNA-bd_sf"/>
</dbReference>
<dbReference type="SUPFAM" id="SSF46785">
    <property type="entry name" value="Winged helix' DNA-binding domain"/>
    <property type="match status" value="1"/>
</dbReference>
<dbReference type="PANTHER" id="PTHR33169">
    <property type="entry name" value="PADR-FAMILY TRANSCRIPTIONAL REGULATOR"/>
    <property type="match status" value="1"/>
</dbReference>
<reference evidence="2" key="1">
    <citation type="submission" date="2023-11" db="EMBL/GenBank/DDBJ databases">
        <title>Scrofimicrobium hongkongense sp. nov., isolated from a patient with peritonitis.</title>
        <authorList>
            <person name="Lao H.Y."/>
            <person name="Wong A.Y.P."/>
            <person name="Ng T.L."/>
            <person name="Wong R.Y.L."/>
            <person name="Yau M.C.Y."/>
            <person name="Lam J.Y.W."/>
            <person name="Siu G.K.H."/>
        </authorList>
    </citation>
    <scope>NUCLEOTIDE SEQUENCE</scope>
    <source>
        <strain evidence="2">R131</strain>
    </source>
</reference>
<dbReference type="InterPro" id="IPR052509">
    <property type="entry name" value="Metal_resp_DNA-bind_regulator"/>
</dbReference>
<dbReference type="Gene3D" id="1.10.10.10">
    <property type="entry name" value="Winged helix-like DNA-binding domain superfamily/Winged helix DNA-binding domain"/>
    <property type="match status" value="1"/>
</dbReference>
<dbReference type="RefSeq" id="WP_350258968.1">
    <property type="nucleotide sequence ID" value="NZ_CP138335.1"/>
</dbReference>
<proteinExistence type="predicted"/>
<gene>
    <name evidence="2" type="ORF">SAC06_04215</name>
</gene>
<dbReference type="InterPro" id="IPR036390">
    <property type="entry name" value="WH_DNA-bd_sf"/>
</dbReference>